<feature type="region of interest" description="Disordered" evidence="1">
    <location>
        <begin position="57"/>
        <end position="78"/>
    </location>
</feature>
<evidence type="ECO:0000313" key="3">
    <source>
        <dbReference type="EMBL" id="KAG7314236.1"/>
    </source>
</evidence>
<dbReference type="AlphaFoldDB" id="A0A9D3N1E7"/>
<dbReference type="Proteomes" id="UP000824219">
    <property type="component" value="Linkage Group LG29"/>
</dbReference>
<protein>
    <submittedName>
        <fullName evidence="3">Uncharacterized protein</fullName>
    </submittedName>
</protein>
<evidence type="ECO:0000256" key="1">
    <source>
        <dbReference type="SAM" id="MobiDB-lite"/>
    </source>
</evidence>
<keyword evidence="4" id="KW-1185">Reference proteome</keyword>
<organism evidence="3 4">
    <name type="scientific">Hemibagrus wyckioides</name>
    <dbReference type="NCBI Taxonomy" id="337641"/>
    <lineage>
        <taxon>Eukaryota</taxon>
        <taxon>Metazoa</taxon>
        <taxon>Chordata</taxon>
        <taxon>Craniata</taxon>
        <taxon>Vertebrata</taxon>
        <taxon>Euteleostomi</taxon>
        <taxon>Actinopterygii</taxon>
        <taxon>Neopterygii</taxon>
        <taxon>Teleostei</taxon>
        <taxon>Ostariophysi</taxon>
        <taxon>Siluriformes</taxon>
        <taxon>Bagridae</taxon>
        <taxon>Hemibagrus</taxon>
    </lineage>
</organism>
<feature type="compositionally biased region" description="Low complexity" evidence="1">
    <location>
        <begin position="104"/>
        <end position="120"/>
    </location>
</feature>
<proteinExistence type="predicted"/>
<feature type="transmembrane region" description="Helical" evidence="2">
    <location>
        <begin position="124"/>
        <end position="145"/>
    </location>
</feature>
<feature type="region of interest" description="Disordered" evidence="1">
    <location>
        <begin position="90"/>
        <end position="120"/>
    </location>
</feature>
<feature type="compositionally biased region" description="Basic and acidic residues" evidence="1">
    <location>
        <begin position="233"/>
        <end position="243"/>
    </location>
</feature>
<dbReference type="OrthoDB" id="10648665at2759"/>
<accession>A0A9D3N1E7</accession>
<feature type="region of interest" description="Disordered" evidence="1">
    <location>
        <begin position="176"/>
        <end position="275"/>
    </location>
</feature>
<feature type="compositionally biased region" description="Acidic residues" evidence="1">
    <location>
        <begin position="209"/>
        <end position="219"/>
    </location>
</feature>
<sequence>MTTGLFTSLTPDHLKARIMGRQSSVYLSALICLLLTMASVFYGAPASLNSTELQTSINKGNTTEPKSESSTVTPSTTSMDLTTAQITTTIKSMSPETRTPMGPVVTVQTQSPNTTSTPGSNSGVRMGVCLIFFFCFLILLLFCFYKWYVRNGRPSCPEIWRRVTEHARNAWATAVTHLRPSSKDEDEEEEDREKEVELKEAEEEKMQGGDDEADDDNSDSSDYSDVGVGGSIKNEENDVQRDESGDDADDDDDDMSSVELKDEKTEKEKDNLTVL</sequence>
<name>A0A9D3N1E7_9TELE</name>
<evidence type="ECO:0000313" key="4">
    <source>
        <dbReference type="Proteomes" id="UP000824219"/>
    </source>
</evidence>
<feature type="compositionally biased region" description="Basic and acidic residues" evidence="1">
    <location>
        <begin position="259"/>
        <end position="275"/>
    </location>
</feature>
<gene>
    <name evidence="3" type="ORF">KOW79_022732</name>
</gene>
<keyword evidence="2" id="KW-1133">Transmembrane helix</keyword>
<keyword evidence="2" id="KW-0812">Transmembrane</keyword>
<dbReference type="EMBL" id="JAHKSW010000029">
    <property type="protein sequence ID" value="KAG7314236.1"/>
    <property type="molecule type" value="Genomic_DNA"/>
</dbReference>
<reference evidence="3 4" key="1">
    <citation type="submission" date="2021-06" db="EMBL/GenBank/DDBJ databases">
        <title>Chromosome-level genome assembly of the red-tail catfish (Hemibagrus wyckioides).</title>
        <authorList>
            <person name="Shao F."/>
        </authorList>
    </citation>
    <scope>NUCLEOTIDE SEQUENCE [LARGE SCALE GENOMIC DNA]</scope>
    <source>
        <strain evidence="3">EC202008001</strain>
        <tissue evidence="3">Blood</tissue>
    </source>
</reference>
<comment type="caution">
    <text evidence="3">The sequence shown here is derived from an EMBL/GenBank/DDBJ whole genome shotgun (WGS) entry which is preliminary data.</text>
</comment>
<keyword evidence="2" id="KW-0472">Membrane</keyword>
<feature type="compositionally biased region" description="Basic and acidic residues" evidence="1">
    <location>
        <begin position="193"/>
        <end position="208"/>
    </location>
</feature>
<evidence type="ECO:0000256" key="2">
    <source>
        <dbReference type="SAM" id="Phobius"/>
    </source>
</evidence>
<feature type="compositionally biased region" description="Low complexity" evidence="1">
    <location>
        <begin position="62"/>
        <end position="78"/>
    </location>
</feature>
<feature type="transmembrane region" description="Helical" evidence="2">
    <location>
        <begin position="25"/>
        <end position="44"/>
    </location>
</feature>
<feature type="compositionally biased region" description="Acidic residues" evidence="1">
    <location>
        <begin position="244"/>
        <end position="256"/>
    </location>
</feature>